<protein>
    <submittedName>
        <fullName evidence="1">Uncharacterized protein</fullName>
    </submittedName>
</protein>
<name>A0A0E9U2Z2_ANGAN</name>
<sequence length="29" mass="3587">MDMRGKRILLKETTHLEMDGFWFCKYFCS</sequence>
<evidence type="ECO:0000313" key="1">
    <source>
        <dbReference type="EMBL" id="JAH60117.1"/>
    </source>
</evidence>
<dbReference type="AlphaFoldDB" id="A0A0E9U2Z2"/>
<dbReference type="EMBL" id="GBXM01048460">
    <property type="protein sequence ID" value="JAH60117.1"/>
    <property type="molecule type" value="Transcribed_RNA"/>
</dbReference>
<organism evidence="1">
    <name type="scientific">Anguilla anguilla</name>
    <name type="common">European freshwater eel</name>
    <name type="synonym">Muraena anguilla</name>
    <dbReference type="NCBI Taxonomy" id="7936"/>
    <lineage>
        <taxon>Eukaryota</taxon>
        <taxon>Metazoa</taxon>
        <taxon>Chordata</taxon>
        <taxon>Craniata</taxon>
        <taxon>Vertebrata</taxon>
        <taxon>Euteleostomi</taxon>
        <taxon>Actinopterygii</taxon>
        <taxon>Neopterygii</taxon>
        <taxon>Teleostei</taxon>
        <taxon>Anguilliformes</taxon>
        <taxon>Anguillidae</taxon>
        <taxon>Anguilla</taxon>
    </lineage>
</organism>
<accession>A0A0E9U2Z2</accession>
<reference evidence="1" key="1">
    <citation type="submission" date="2014-11" db="EMBL/GenBank/DDBJ databases">
        <authorList>
            <person name="Amaro Gonzalez C."/>
        </authorList>
    </citation>
    <scope>NUCLEOTIDE SEQUENCE</scope>
</reference>
<proteinExistence type="predicted"/>
<reference evidence="1" key="2">
    <citation type="journal article" date="2015" name="Fish Shellfish Immunol.">
        <title>Early steps in the European eel (Anguilla anguilla)-Vibrio vulnificus interaction in the gills: Role of the RtxA13 toxin.</title>
        <authorList>
            <person name="Callol A."/>
            <person name="Pajuelo D."/>
            <person name="Ebbesson L."/>
            <person name="Teles M."/>
            <person name="MacKenzie S."/>
            <person name="Amaro C."/>
        </authorList>
    </citation>
    <scope>NUCLEOTIDE SEQUENCE</scope>
</reference>